<evidence type="ECO:0000313" key="13">
    <source>
        <dbReference type="EMBL" id="PLR24939.1"/>
    </source>
</evidence>
<evidence type="ECO:0000256" key="5">
    <source>
        <dbReference type="ARBA" id="ARBA00022723"/>
    </source>
</evidence>
<dbReference type="PANTHER" id="PTHR10266:SF3">
    <property type="entry name" value="CYTOCHROME C1, HEME PROTEIN, MITOCHONDRIAL"/>
    <property type="match status" value="1"/>
</dbReference>
<reference evidence="13 14" key="1">
    <citation type="submission" date="2017-12" db="EMBL/GenBank/DDBJ databases">
        <title>The genome sequence of Caulobacter sp. 410.</title>
        <authorList>
            <person name="Gao J."/>
            <person name="Mao X."/>
            <person name="Sun J."/>
        </authorList>
    </citation>
    <scope>NUCLEOTIDE SEQUENCE [LARGE SCALE GENOMIC DNA]</scope>
    <source>
        <strain evidence="13 14">410</strain>
    </source>
</reference>
<evidence type="ECO:0000256" key="1">
    <source>
        <dbReference type="ARBA" id="ARBA00004370"/>
    </source>
</evidence>
<sequence>MLRKLSVIAAVAGLMASFAAAPALAAGHPLEPEKIHWSFNGPFGKFDQAQLQRGYKVYREVCSSCHSMKLVSFRNLGDKGGPFYNEKYPNSNDNPWVKAIAKEFEVADIDSETGDAIKRPATSADRFPSPFPNEAAARASNGGAFPPDMSLLAKARTGGPDYIHAIVTGYKNPPAGLKVGPGQHYNPYMPGDLAAYWSGDHAHIPPGGFIAMAPPLTEGGVTFDDGTKATVDQQARDVSAFLMWAAEPKLEERKQTGFAVMIYLILFAGLLYASYRKVWKNESH</sequence>
<comment type="subcellular location">
    <subcellularLocation>
        <location evidence="1">Membrane</location>
    </subcellularLocation>
</comment>
<dbReference type="InterPro" id="IPR036909">
    <property type="entry name" value="Cyt_c-like_dom_sf"/>
</dbReference>
<evidence type="ECO:0000256" key="9">
    <source>
        <dbReference type="PIRSR" id="PIRSR602326-1"/>
    </source>
</evidence>
<evidence type="ECO:0000256" key="4">
    <source>
        <dbReference type="ARBA" id="ARBA00022692"/>
    </source>
</evidence>
<dbReference type="SUPFAM" id="SSF46626">
    <property type="entry name" value="Cytochrome c"/>
    <property type="match status" value="1"/>
</dbReference>
<comment type="cofactor">
    <cofactor evidence="9">
        <name>heme c</name>
        <dbReference type="ChEBI" id="CHEBI:61717"/>
    </cofactor>
    <text evidence="9">Binds 1 heme c group covalently per subunit.</text>
</comment>
<dbReference type="PANTHER" id="PTHR10266">
    <property type="entry name" value="CYTOCHROME C1"/>
    <property type="match status" value="1"/>
</dbReference>
<feature type="signal peptide" evidence="11">
    <location>
        <begin position="1"/>
        <end position="25"/>
    </location>
</feature>
<dbReference type="Pfam" id="PF02167">
    <property type="entry name" value="Cytochrom_C1"/>
    <property type="match status" value="1"/>
</dbReference>
<dbReference type="GO" id="GO:0009055">
    <property type="term" value="F:electron transfer activity"/>
    <property type="evidence" value="ECO:0007669"/>
    <property type="project" value="InterPro"/>
</dbReference>
<dbReference type="RefSeq" id="WP_101718217.1">
    <property type="nucleotide sequence ID" value="NZ_PJRS01000022.1"/>
</dbReference>
<accession>A0A2N5DFT9</accession>
<keyword evidence="3 9" id="KW-0349">Heme</keyword>
<dbReference type="PROSITE" id="PS51007">
    <property type="entry name" value="CYTC"/>
    <property type="match status" value="1"/>
</dbReference>
<evidence type="ECO:0000256" key="3">
    <source>
        <dbReference type="ARBA" id="ARBA00022617"/>
    </source>
</evidence>
<evidence type="ECO:0000256" key="11">
    <source>
        <dbReference type="SAM" id="SignalP"/>
    </source>
</evidence>
<dbReference type="AlphaFoldDB" id="A0A2N5DFT9"/>
<feature type="transmembrane region" description="Helical" evidence="10">
    <location>
        <begin position="257"/>
        <end position="275"/>
    </location>
</feature>
<proteinExistence type="predicted"/>
<dbReference type="OrthoDB" id="9808471at2"/>
<feature type="binding site" description="covalent" evidence="9">
    <location>
        <position position="66"/>
    </location>
    <ligand>
        <name>heme c</name>
        <dbReference type="ChEBI" id="CHEBI:61717"/>
    </ligand>
</feature>
<name>A0A2N5DFT9_9CAUL</name>
<dbReference type="Proteomes" id="UP000234479">
    <property type="component" value="Unassembled WGS sequence"/>
</dbReference>
<keyword evidence="11" id="KW-0732">Signal</keyword>
<evidence type="ECO:0000256" key="8">
    <source>
        <dbReference type="ARBA" id="ARBA00023136"/>
    </source>
</evidence>
<evidence type="ECO:0000313" key="14">
    <source>
        <dbReference type="Proteomes" id="UP000234479"/>
    </source>
</evidence>
<keyword evidence="7 9" id="KW-0408">Iron</keyword>
<evidence type="ECO:0000256" key="7">
    <source>
        <dbReference type="ARBA" id="ARBA00023004"/>
    </source>
</evidence>
<protein>
    <recommendedName>
        <fullName evidence="2">Cytochrome c1</fullName>
    </recommendedName>
</protein>
<dbReference type="Gene3D" id="1.20.5.100">
    <property type="entry name" value="Cytochrome c1, transmembrane anchor, C-terminal"/>
    <property type="match status" value="1"/>
</dbReference>
<feature type="chain" id="PRO_5014781853" description="Cytochrome c1" evidence="11">
    <location>
        <begin position="26"/>
        <end position="284"/>
    </location>
</feature>
<dbReference type="Gene3D" id="1.10.760.10">
    <property type="entry name" value="Cytochrome c-like domain"/>
    <property type="match status" value="1"/>
</dbReference>
<gene>
    <name evidence="13" type="ORF">SGCZBJ_11915</name>
</gene>
<dbReference type="PRINTS" id="PR00603">
    <property type="entry name" value="CYTOCHROMEC1"/>
</dbReference>
<keyword evidence="6 10" id="KW-1133">Transmembrane helix</keyword>
<keyword evidence="8 10" id="KW-0472">Membrane</keyword>
<keyword evidence="5 9" id="KW-0479">Metal-binding</keyword>
<feature type="binding site" description="covalent" evidence="9">
    <location>
        <position position="62"/>
    </location>
    <ligand>
        <name>heme c</name>
        <dbReference type="ChEBI" id="CHEBI:61717"/>
    </ligand>
</feature>
<dbReference type="GO" id="GO:0016020">
    <property type="term" value="C:membrane"/>
    <property type="evidence" value="ECO:0007669"/>
    <property type="project" value="UniProtKB-SubCell"/>
</dbReference>
<feature type="binding site" description="covalent" evidence="9">
    <location>
        <position position="65"/>
    </location>
    <ligand>
        <name>heme c</name>
        <dbReference type="ChEBI" id="CHEBI:61717"/>
    </ligand>
</feature>
<dbReference type="GO" id="GO:0020037">
    <property type="term" value="F:heme binding"/>
    <property type="evidence" value="ECO:0007669"/>
    <property type="project" value="InterPro"/>
</dbReference>
<feature type="domain" description="Cytochrome c" evidence="12">
    <location>
        <begin position="49"/>
        <end position="246"/>
    </location>
</feature>
<organism evidence="13 14">
    <name type="scientific">Caulobacter zeae</name>
    <dbReference type="NCBI Taxonomy" id="2055137"/>
    <lineage>
        <taxon>Bacteria</taxon>
        <taxon>Pseudomonadati</taxon>
        <taxon>Pseudomonadota</taxon>
        <taxon>Alphaproteobacteria</taxon>
        <taxon>Caulobacterales</taxon>
        <taxon>Caulobacteraceae</taxon>
        <taxon>Caulobacter</taxon>
    </lineage>
</organism>
<evidence type="ECO:0000259" key="12">
    <source>
        <dbReference type="PROSITE" id="PS51007"/>
    </source>
</evidence>
<dbReference type="InterPro" id="IPR002326">
    <property type="entry name" value="Cyt_c1"/>
</dbReference>
<evidence type="ECO:0000256" key="10">
    <source>
        <dbReference type="SAM" id="Phobius"/>
    </source>
</evidence>
<feature type="binding site" description="covalent" evidence="9">
    <location>
        <position position="212"/>
    </location>
    <ligand>
        <name>heme c</name>
        <dbReference type="ChEBI" id="CHEBI:61717"/>
    </ligand>
</feature>
<keyword evidence="14" id="KW-1185">Reference proteome</keyword>
<dbReference type="InterPro" id="IPR009056">
    <property type="entry name" value="Cyt_c-like_dom"/>
</dbReference>
<evidence type="ECO:0000256" key="6">
    <source>
        <dbReference type="ARBA" id="ARBA00022989"/>
    </source>
</evidence>
<evidence type="ECO:0000256" key="2">
    <source>
        <dbReference type="ARBA" id="ARBA00016165"/>
    </source>
</evidence>
<comment type="caution">
    <text evidence="13">The sequence shown here is derived from an EMBL/GenBank/DDBJ whole genome shotgun (WGS) entry which is preliminary data.</text>
</comment>
<dbReference type="EMBL" id="PJRS01000022">
    <property type="protein sequence ID" value="PLR24939.1"/>
    <property type="molecule type" value="Genomic_DNA"/>
</dbReference>
<keyword evidence="4 10" id="KW-0812">Transmembrane</keyword>
<dbReference type="GO" id="GO:0046872">
    <property type="term" value="F:metal ion binding"/>
    <property type="evidence" value="ECO:0007669"/>
    <property type="project" value="UniProtKB-KW"/>
</dbReference>